<feature type="transmembrane region" description="Helical" evidence="1">
    <location>
        <begin position="21"/>
        <end position="42"/>
    </location>
</feature>
<keyword evidence="1" id="KW-0812">Transmembrane</keyword>
<evidence type="ECO:0000313" key="3">
    <source>
        <dbReference type="Proteomes" id="UP000034846"/>
    </source>
</evidence>
<dbReference type="PANTHER" id="PTHR41386">
    <property type="entry name" value="INTEGRAL MEMBRANE PROTEIN-RELATED"/>
    <property type="match status" value="1"/>
</dbReference>
<proteinExistence type="predicted"/>
<gene>
    <name evidence="2" type="ORF">UY72_C0002G0002</name>
</gene>
<dbReference type="AlphaFoldDB" id="A0A0G1ZRE6"/>
<accession>A0A0G1ZRE6</accession>
<organism evidence="2 3">
    <name type="scientific">Candidatus Uhrbacteria bacterium GW2011_GWD2_52_7</name>
    <dbReference type="NCBI Taxonomy" id="1618989"/>
    <lineage>
        <taxon>Bacteria</taxon>
        <taxon>Candidatus Uhriibacteriota</taxon>
    </lineage>
</organism>
<keyword evidence="1" id="KW-0472">Membrane</keyword>
<evidence type="ECO:0000313" key="2">
    <source>
        <dbReference type="EMBL" id="KKW30827.1"/>
    </source>
</evidence>
<dbReference type="EMBL" id="LCRD01000002">
    <property type="protein sequence ID" value="KKW30827.1"/>
    <property type="molecule type" value="Genomic_DNA"/>
</dbReference>
<dbReference type="PATRIC" id="fig|1618989.3.peg.28"/>
<evidence type="ECO:0000256" key="1">
    <source>
        <dbReference type="SAM" id="Phobius"/>
    </source>
</evidence>
<name>A0A0G1ZRE6_9BACT</name>
<comment type="caution">
    <text evidence="2">The sequence shown here is derived from an EMBL/GenBank/DDBJ whole genome shotgun (WGS) entry which is preliminary data.</text>
</comment>
<dbReference type="Pfam" id="PF06210">
    <property type="entry name" value="DUF1003"/>
    <property type="match status" value="1"/>
</dbReference>
<protein>
    <recommendedName>
        <fullName evidence="4">DUF1003 domain-containing protein</fullName>
    </recommendedName>
</protein>
<reference evidence="2 3" key="1">
    <citation type="journal article" date="2015" name="Nature">
        <title>rRNA introns, odd ribosomes, and small enigmatic genomes across a large radiation of phyla.</title>
        <authorList>
            <person name="Brown C.T."/>
            <person name="Hug L.A."/>
            <person name="Thomas B.C."/>
            <person name="Sharon I."/>
            <person name="Castelle C.J."/>
            <person name="Singh A."/>
            <person name="Wilkins M.J."/>
            <person name="Williams K.H."/>
            <person name="Banfield J.F."/>
        </authorList>
    </citation>
    <scope>NUCLEOTIDE SEQUENCE [LARGE SCALE GENOMIC DNA]</scope>
</reference>
<feature type="transmembrane region" description="Helical" evidence="1">
    <location>
        <begin position="54"/>
        <end position="74"/>
    </location>
</feature>
<keyword evidence="1" id="KW-1133">Transmembrane helix</keyword>
<dbReference type="Proteomes" id="UP000034846">
    <property type="component" value="Unassembled WGS sequence"/>
</dbReference>
<sequence length="147" mass="16857">MSRRRSPSERIADLLTDGFGTISFFMVNVVLFAAWIIVNAGLVRGIAPFDPYPFNFLTMVVSLEAIFLSVIVLISQNRAAKNADLREEIDFQVNVQSEREITKILNMLEAIEAHMKIAKQHDLELLEMKEHLNLDELERRIRKTMAP</sequence>
<dbReference type="PANTHER" id="PTHR41386:SF1">
    <property type="entry name" value="MEMBRANE PROTEIN"/>
    <property type="match status" value="1"/>
</dbReference>
<evidence type="ECO:0008006" key="4">
    <source>
        <dbReference type="Google" id="ProtNLM"/>
    </source>
</evidence>
<dbReference type="InterPro" id="IPR010406">
    <property type="entry name" value="DUF1003"/>
</dbReference>